<evidence type="ECO:0000313" key="2">
    <source>
        <dbReference type="RefSeq" id="XP_017857164.1"/>
    </source>
</evidence>
<dbReference type="GeneID" id="108609899"/>
<dbReference type="Gene3D" id="3.30.420.610">
    <property type="entry name" value="LOTUS domain-like"/>
    <property type="match status" value="1"/>
</dbReference>
<gene>
    <name evidence="2" type="primary">LOC108609899</name>
</gene>
<reference evidence="1" key="2">
    <citation type="journal article" date="2016" name="G3 (Bethesda)">
        <title>Genome Evolution in Three Species of Cactophilic Drosophila.</title>
        <authorList>
            <person name="Sanchez-Flores A."/>
            <person name="Penazola F."/>
            <person name="Carpinteyro-Ponce J."/>
            <person name="Nazario-Yepiz N."/>
            <person name="Abreu-Goodger C."/>
            <person name="Machado C.A."/>
            <person name="Markow T.A."/>
        </authorList>
    </citation>
    <scope>NUCLEOTIDE SEQUENCE [LARGE SCALE GENOMIC DNA]</scope>
</reference>
<organism evidence="1 2">
    <name type="scientific">Drosophila arizonae</name>
    <name type="common">Fruit fly</name>
    <dbReference type="NCBI Taxonomy" id="7263"/>
    <lineage>
        <taxon>Eukaryota</taxon>
        <taxon>Metazoa</taxon>
        <taxon>Ecdysozoa</taxon>
        <taxon>Arthropoda</taxon>
        <taxon>Hexapoda</taxon>
        <taxon>Insecta</taxon>
        <taxon>Pterygota</taxon>
        <taxon>Neoptera</taxon>
        <taxon>Endopterygota</taxon>
        <taxon>Diptera</taxon>
        <taxon>Brachycera</taxon>
        <taxon>Muscomorpha</taxon>
        <taxon>Ephydroidea</taxon>
        <taxon>Drosophilidae</taxon>
        <taxon>Drosophila</taxon>
    </lineage>
</organism>
<dbReference type="RefSeq" id="XP_017857164.1">
    <property type="nucleotide sequence ID" value="XM_018001675.1"/>
</dbReference>
<keyword evidence="1" id="KW-1185">Reference proteome</keyword>
<protein>
    <submittedName>
        <fullName evidence="2">Uncharacterized protein LOC108609899</fullName>
    </submittedName>
</protein>
<dbReference type="Proteomes" id="UP000694904">
    <property type="component" value="Chromosome 3"/>
</dbReference>
<evidence type="ECO:0000313" key="1">
    <source>
        <dbReference type="Proteomes" id="UP000694904"/>
    </source>
</evidence>
<proteinExistence type="predicted"/>
<dbReference type="InterPro" id="IPR041966">
    <property type="entry name" value="LOTUS-like"/>
</dbReference>
<accession>A0ABM1NQC8</accession>
<reference evidence="1" key="1">
    <citation type="journal article" date="1997" name="Nucleic Acids Res.">
        <title>tRNAscan-SE: a program for improved detection of transfer RNA genes in genomic sequence.</title>
        <authorList>
            <person name="Lowe T.M."/>
            <person name="Eddy S.R."/>
        </authorList>
    </citation>
    <scope>NUCLEOTIDE SEQUENCE [LARGE SCALE GENOMIC DNA]</scope>
</reference>
<reference evidence="2" key="3">
    <citation type="submission" date="2025-08" db="UniProtKB">
        <authorList>
            <consortium name="RefSeq"/>
        </authorList>
    </citation>
    <scope>IDENTIFICATION</scope>
    <source>
        <tissue evidence="2">Whole organism</tissue>
    </source>
</reference>
<sequence>MSLDNHFHKIRHYYPGILTNVRHVLSSGKCTSPEHTMTLSQIRAGYRELTNETFPNMGDPRLELCFLLSAPYIACFSNKHGTFHFYIVPHADN</sequence>
<name>A0ABM1NQC8_DROAR</name>